<accession>A0A427XUY2</accession>
<evidence type="ECO:0000313" key="2">
    <source>
        <dbReference type="Proteomes" id="UP000279236"/>
    </source>
</evidence>
<comment type="caution">
    <text evidence="1">The sequence shown here is derived from an EMBL/GenBank/DDBJ whole genome shotgun (WGS) entry which is preliminary data.</text>
</comment>
<gene>
    <name evidence="1" type="ORF">EHS24_007635</name>
</gene>
<name>A0A427XUY2_9TREE</name>
<organism evidence="1 2">
    <name type="scientific">Apiotrichum porosum</name>
    <dbReference type="NCBI Taxonomy" id="105984"/>
    <lineage>
        <taxon>Eukaryota</taxon>
        <taxon>Fungi</taxon>
        <taxon>Dikarya</taxon>
        <taxon>Basidiomycota</taxon>
        <taxon>Agaricomycotina</taxon>
        <taxon>Tremellomycetes</taxon>
        <taxon>Trichosporonales</taxon>
        <taxon>Trichosporonaceae</taxon>
        <taxon>Apiotrichum</taxon>
    </lineage>
</organism>
<keyword evidence="2" id="KW-1185">Reference proteome</keyword>
<proteinExistence type="predicted"/>
<sequence length="186" mass="20687">MAATTSGDGLKVLFDFFARFPEIPIHERTRRVIAEGPTLLTGAEKADKERPAQLKNCCDCIDVFEPNYELLADPNTPHHLKPDVYAMDLEIAQIEAFVNGYTTLAEMERCFIDFIHAVHVSRATLAVHGNPTVLARDVTAAMDLAARALTTITPAKASVEALEKELNTKAERLYRRMQEMASKKTV</sequence>
<evidence type="ECO:0000313" key="1">
    <source>
        <dbReference type="EMBL" id="RSH82642.1"/>
    </source>
</evidence>
<dbReference type="GeneID" id="39592178"/>
<dbReference type="EMBL" id="RSCE01000005">
    <property type="protein sequence ID" value="RSH82642.1"/>
    <property type="molecule type" value="Genomic_DNA"/>
</dbReference>
<dbReference type="Proteomes" id="UP000279236">
    <property type="component" value="Unassembled WGS sequence"/>
</dbReference>
<dbReference type="RefSeq" id="XP_028476874.1">
    <property type="nucleotide sequence ID" value="XM_028622981.1"/>
</dbReference>
<protein>
    <submittedName>
        <fullName evidence="1">Uncharacterized protein</fullName>
    </submittedName>
</protein>
<reference evidence="1 2" key="1">
    <citation type="submission" date="2018-11" db="EMBL/GenBank/DDBJ databases">
        <title>Genome sequence of Apiotrichum porosum DSM 27194.</title>
        <authorList>
            <person name="Aliyu H."/>
            <person name="Gorte O."/>
            <person name="Ochsenreither K."/>
        </authorList>
    </citation>
    <scope>NUCLEOTIDE SEQUENCE [LARGE SCALE GENOMIC DNA]</scope>
    <source>
        <strain evidence="1 2">DSM 27194</strain>
    </source>
</reference>
<dbReference type="AlphaFoldDB" id="A0A427XUY2"/>